<sequence>MAELGLGTMSILKRGRDEGKKILETAYDAGIRHFDTADVYDEHRVEQLIGETFGSRRDELFLASKGGNELTADGMRWNPRASYLERALSGSLERLQTNHLDLYYVHGGTLEDDLDETIAFMREQKQRGVIRQIGLSSIRPNVIRYWLEHGEIDVLMTPYSLLDRRVETLDLEIPIVGRGPLAKGLLTDEWPERLGEKGFESWSEAELRNLLPTLPQPIQAYALAAARRTCAVVLPGASSVDQLNETIAASRHDIDEHVLDDLLGRLPVHPYTKHAT</sequence>
<dbReference type="InterPro" id="IPR023210">
    <property type="entry name" value="NADP_OxRdtase_dom"/>
</dbReference>
<dbReference type="RefSeq" id="WP_235263326.1">
    <property type="nucleotide sequence ID" value="NZ_UGGP01000001.1"/>
</dbReference>
<dbReference type="Pfam" id="PF00248">
    <property type="entry name" value="Aldo_ket_red"/>
    <property type="match status" value="1"/>
</dbReference>
<dbReference type="GO" id="GO:0016491">
    <property type="term" value="F:oxidoreductase activity"/>
    <property type="evidence" value="ECO:0007669"/>
    <property type="project" value="UniProtKB-KW"/>
</dbReference>
<organism evidence="2 3">
    <name type="scientific">Exiguobacterium aurantiacum</name>
    <dbReference type="NCBI Taxonomy" id="33987"/>
    <lineage>
        <taxon>Bacteria</taxon>
        <taxon>Bacillati</taxon>
        <taxon>Bacillota</taxon>
        <taxon>Bacilli</taxon>
        <taxon>Bacillales</taxon>
        <taxon>Bacillales Family XII. Incertae Sedis</taxon>
        <taxon>Exiguobacterium</taxon>
    </lineage>
</organism>
<gene>
    <name evidence="2" type="primary">iolS</name>
    <name evidence="2" type="ORF">NCTC13163_01309</name>
</gene>
<dbReference type="EC" id="1.1.1.-" evidence="2"/>
<dbReference type="PANTHER" id="PTHR43312">
    <property type="entry name" value="D-THREO-ALDOSE 1-DEHYDROGENASE"/>
    <property type="match status" value="1"/>
</dbReference>
<evidence type="ECO:0000259" key="1">
    <source>
        <dbReference type="Pfam" id="PF00248"/>
    </source>
</evidence>
<dbReference type="SUPFAM" id="SSF51430">
    <property type="entry name" value="NAD(P)-linked oxidoreductase"/>
    <property type="match status" value="1"/>
</dbReference>
<dbReference type="InterPro" id="IPR020471">
    <property type="entry name" value="AKR"/>
</dbReference>
<dbReference type="PRINTS" id="PR00069">
    <property type="entry name" value="ALDKETRDTASE"/>
</dbReference>
<dbReference type="Gene3D" id="3.20.20.100">
    <property type="entry name" value="NADP-dependent oxidoreductase domain"/>
    <property type="match status" value="1"/>
</dbReference>
<dbReference type="Proteomes" id="UP000254060">
    <property type="component" value="Unassembled WGS sequence"/>
</dbReference>
<evidence type="ECO:0000313" key="2">
    <source>
        <dbReference type="EMBL" id="STO07948.1"/>
    </source>
</evidence>
<dbReference type="STRING" id="1397694.GCA_000702585_01813"/>
<feature type="domain" description="NADP-dependent oxidoreductase" evidence="1">
    <location>
        <begin position="3"/>
        <end position="259"/>
    </location>
</feature>
<dbReference type="AlphaFoldDB" id="A0A377FT71"/>
<dbReference type="InterPro" id="IPR053135">
    <property type="entry name" value="AKR2_Oxidoreductase"/>
</dbReference>
<dbReference type="EMBL" id="UGGP01000001">
    <property type="protein sequence ID" value="STO07948.1"/>
    <property type="molecule type" value="Genomic_DNA"/>
</dbReference>
<evidence type="ECO:0000313" key="3">
    <source>
        <dbReference type="Proteomes" id="UP000254060"/>
    </source>
</evidence>
<dbReference type="PANTHER" id="PTHR43312:SF1">
    <property type="entry name" value="NADP-DEPENDENT OXIDOREDUCTASE DOMAIN-CONTAINING PROTEIN"/>
    <property type="match status" value="1"/>
</dbReference>
<keyword evidence="2" id="KW-0560">Oxidoreductase</keyword>
<protein>
    <submittedName>
        <fullName evidence="2">Putative oxidoreductase</fullName>
        <ecNumber evidence="2">1.1.1.-</ecNumber>
    </submittedName>
</protein>
<name>A0A377FT71_9BACL</name>
<dbReference type="InterPro" id="IPR036812">
    <property type="entry name" value="NAD(P)_OxRdtase_dom_sf"/>
</dbReference>
<proteinExistence type="predicted"/>
<reference evidence="2 3" key="1">
    <citation type="submission" date="2018-06" db="EMBL/GenBank/DDBJ databases">
        <authorList>
            <consortium name="Pathogen Informatics"/>
            <person name="Doyle S."/>
        </authorList>
    </citation>
    <scope>NUCLEOTIDE SEQUENCE [LARGE SCALE GENOMIC DNA]</scope>
    <source>
        <strain evidence="2 3">NCTC13163</strain>
    </source>
</reference>
<accession>A0A377FT71</accession>